<dbReference type="AlphaFoldDB" id="A0A834SI76"/>
<evidence type="ECO:0000313" key="2">
    <source>
        <dbReference type="EMBL" id="KAF7804009.1"/>
    </source>
</evidence>
<evidence type="ECO:0000256" key="1">
    <source>
        <dbReference type="SAM" id="Phobius"/>
    </source>
</evidence>
<gene>
    <name evidence="2" type="ORF">G2W53_043120</name>
</gene>
<reference evidence="2" key="1">
    <citation type="submission" date="2020-09" db="EMBL/GenBank/DDBJ databases">
        <title>Genome-Enabled Discovery of Anthraquinone Biosynthesis in Senna tora.</title>
        <authorList>
            <person name="Kang S.-H."/>
            <person name="Pandey R.P."/>
            <person name="Lee C.-M."/>
            <person name="Sim J.-S."/>
            <person name="Jeong J.-T."/>
            <person name="Choi B.-S."/>
            <person name="Jung M."/>
            <person name="Ginzburg D."/>
            <person name="Zhao K."/>
            <person name="Won S.Y."/>
            <person name="Oh T.-J."/>
            <person name="Yu Y."/>
            <person name="Kim N.-H."/>
            <person name="Lee O.R."/>
            <person name="Lee T.-H."/>
            <person name="Bashyal P."/>
            <person name="Kim T.-S."/>
            <person name="Lee W.-H."/>
            <person name="Kawkins C."/>
            <person name="Kim C.-K."/>
            <person name="Kim J.S."/>
            <person name="Ahn B.O."/>
            <person name="Rhee S.Y."/>
            <person name="Sohng J.K."/>
        </authorList>
    </citation>
    <scope>NUCLEOTIDE SEQUENCE</scope>
    <source>
        <tissue evidence="2">Leaf</tissue>
    </source>
</reference>
<keyword evidence="3" id="KW-1185">Reference proteome</keyword>
<evidence type="ECO:0000313" key="3">
    <source>
        <dbReference type="Proteomes" id="UP000634136"/>
    </source>
</evidence>
<accession>A0A834SI76</accession>
<dbReference type="OrthoDB" id="655540at2759"/>
<feature type="transmembrane region" description="Helical" evidence="1">
    <location>
        <begin position="23"/>
        <end position="48"/>
    </location>
</feature>
<keyword evidence="1" id="KW-0472">Membrane</keyword>
<keyword evidence="1" id="KW-1133">Transmembrane helix</keyword>
<sequence length="58" mass="6165">MFGQDTQSQITLNMPPNAFASKIAFRILVVLSVAVIAMGIVSAILGTYSSVSRIADSY</sequence>
<protein>
    <submittedName>
        <fullName evidence="2">Amino acid transporter AVT1A-like isoform X2</fullName>
    </submittedName>
</protein>
<proteinExistence type="predicted"/>
<keyword evidence="1" id="KW-0812">Transmembrane</keyword>
<dbReference type="Proteomes" id="UP000634136">
    <property type="component" value="Unassembled WGS sequence"/>
</dbReference>
<organism evidence="2 3">
    <name type="scientific">Senna tora</name>
    <dbReference type="NCBI Taxonomy" id="362788"/>
    <lineage>
        <taxon>Eukaryota</taxon>
        <taxon>Viridiplantae</taxon>
        <taxon>Streptophyta</taxon>
        <taxon>Embryophyta</taxon>
        <taxon>Tracheophyta</taxon>
        <taxon>Spermatophyta</taxon>
        <taxon>Magnoliopsida</taxon>
        <taxon>eudicotyledons</taxon>
        <taxon>Gunneridae</taxon>
        <taxon>Pentapetalae</taxon>
        <taxon>rosids</taxon>
        <taxon>fabids</taxon>
        <taxon>Fabales</taxon>
        <taxon>Fabaceae</taxon>
        <taxon>Caesalpinioideae</taxon>
        <taxon>Cassia clade</taxon>
        <taxon>Senna</taxon>
    </lineage>
</organism>
<name>A0A834SI76_9FABA</name>
<comment type="caution">
    <text evidence="2">The sequence shown here is derived from an EMBL/GenBank/DDBJ whole genome shotgun (WGS) entry which is preliminary data.</text>
</comment>
<dbReference type="EMBL" id="JAAIUW010000013">
    <property type="protein sequence ID" value="KAF7804009.1"/>
    <property type="molecule type" value="Genomic_DNA"/>
</dbReference>